<feature type="chain" id="PRO_5021751582" description="Ankyrin repeat domain-containing protein" evidence="1">
    <location>
        <begin position="20"/>
        <end position="286"/>
    </location>
</feature>
<evidence type="ECO:0000256" key="1">
    <source>
        <dbReference type="SAM" id="SignalP"/>
    </source>
</evidence>
<keyword evidence="3" id="KW-1185">Reference proteome</keyword>
<evidence type="ECO:0000313" key="2">
    <source>
        <dbReference type="EMBL" id="TWO64464.1"/>
    </source>
</evidence>
<organism evidence="2 3">
    <name type="scientific">Caenimonas sedimenti</name>
    <dbReference type="NCBI Taxonomy" id="2596921"/>
    <lineage>
        <taxon>Bacteria</taxon>
        <taxon>Pseudomonadati</taxon>
        <taxon>Pseudomonadota</taxon>
        <taxon>Betaproteobacteria</taxon>
        <taxon>Burkholderiales</taxon>
        <taxon>Comamonadaceae</taxon>
        <taxon>Caenimonas</taxon>
    </lineage>
</organism>
<dbReference type="RefSeq" id="WP_145897278.1">
    <property type="nucleotide sequence ID" value="NZ_VOBQ01000031.1"/>
</dbReference>
<sequence>MKLALAIAVAASMTSAAHAIGGGCGDWLERPMGKAATSGTPADVQREITTWLDAKAKEVSLLQSLKHFASGLAKQRWRERWLQGLMFSGLSSEDEVCAPGPLLPAAIRAGNLEVVRFLTGSPLGVKPDIPPYVLFNACDFIYSPASGELARRRAAVALLLDSRKVNLNATYRDRPILHMCKAPELVSLYVERGADTRYEEGEGVYRKNLLEIAVGEAMRFSEDTTTDTVQGVERARIFASVLAPTITGRTQEHVREACNRSPPWNPKTCRALSTFIQAPAGTFGPH</sequence>
<dbReference type="Proteomes" id="UP000318199">
    <property type="component" value="Unassembled WGS sequence"/>
</dbReference>
<name>A0A562ZDL6_9BURK</name>
<evidence type="ECO:0000313" key="3">
    <source>
        <dbReference type="Proteomes" id="UP000318199"/>
    </source>
</evidence>
<dbReference type="PROSITE" id="PS51257">
    <property type="entry name" value="PROKAR_LIPOPROTEIN"/>
    <property type="match status" value="1"/>
</dbReference>
<reference evidence="2 3" key="1">
    <citation type="submission" date="2019-07" db="EMBL/GenBank/DDBJ databases">
        <title>Caenimonas sedimenti sp. nov., isolated from activated sludge.</title>
        <authorList>
            <person name="Xu J."/>
        </authorList>
    </citation>
    <scope>NUCLEOTIDE SEQUENCE [LARGE SCALE GENOMIC DNA]</scope>
    <source>
        <strain evidence="2 3">HX-9-20</strain>
    </source>
</reference>
<feature type="signal peptide" evidence="1">
    <location>
        <begin position="1"/>
        <end position="19"/>
    </location>
</feature>
<dbReference type="AlphaFoldDB" id="A0A562ZDL6"/>
<comment type="caution">
    <text evidence="2">The sequence shown here is derived from an EMBL/GenBank/DDBJ whole genome shotgun (WGS) entry which is preliminary data.</text>
</comment>
<gene>
    <name evidence="2" type="ORF">FN976_28045</name>
</gene>
<evidence type="ECO:0008006" key="4">
    <source>
        <dbReference type="Google" id="ProtNLM"/>
    </source>
</evidence>
<dbReference type="OrthoDB" id="9915830at2"/>
<dbReference type="EMBL" id="VOBQ01000031">
    <property type="protein sequence ID" value="TWO64464.1"/>
    <property type="molecule type" value="Genomic_DNA"/>
</dbReference>
<proteinExistence type="predicted"/>
<keyword evidence="1" id="KW-0732">Signal</keyword>
<protein>
    <recommendedName>
        <fullName evidence="4">Ankyrin repeat domain-containing protein</fullName>
    </recommendedName>
</protein>
<accession>A0A562ZDL6</accession>